<evidence type="ECO:0000313" key="1">
    <source>
        <dbReference type="EMBL" id="KAK6589057.1"/>
    </source>
</evidence>
<dbReference type="Proteomes" id="UP001311799">
    <property type="component" value="Unassembled WGS sequence"/>
</dbReference>
<sequence>MKHENEGGYVREYDTVTSDSKNSMEFNLNSKEDLNAKMGELDEEVCLEFNEDINNEKNTVKKEEMNTESCHDDNKKCIINNKCNNEVMSEYSKYSYLNDDNSDEENDELLIEMAKNGISSNENCSKLPLLLWDDNMKSKLKNKIYQTSRKMYLKYGNDGNCFNNFDYIPYFCNNHNIYFSNNKSEYSNMDNIDNAIFESKSCSDCKLSILDNFIKVIVDTIDKHIEFPPTIQRICELLCYPDCYTNTKSFLYALDKVS</sequence>
<proteinExistence type="predicted"/>
<accession>A0AAV9XWJ5</accession>
<gene>
    <name evidence="1" type="ORF">RS030_243611</name>
</gene>
<dbReference type="EMBL" id="JAWDEY010000016">
    <property type="protein sequence ID" value="KAK6589057.1"/>
    <property type="molecule type" value="Genomic_DNA"/>
</dbReference>
<comment type="caution">
    <text evidence="1">The sequence shown here is derived from an EMBL/GenBank/DDBJ whole genome shotgun (WGS) entry which is preliminary data.</text>
</comment>
<keyword evidence="2" id="KW-1185">Reference proteome</keyword>
<dbReference type="AlphaFoldDB" id="A0AAV9XWJ5"/>
<organism evidence="1 2">
    <name type="scientific">Cryptosporidium xiaoi</name>
    <dbReference type="NCBI Taxonomy" id="659607"/>
    <lineage>
        <taxon>Eukaryota</taxon>
        <taxon>Sar</taxon>
        <taxon>Alveolata</taxon>
        <taxon>Apicomplexa</taxon>
        <taxon>Conoidasida</taxon>
        <taxon>Coccidia</taxon>
        <taxon>Eucoccidiorida</taxon>
        <taxon>Eimeriorina</taxon>
        <taxon>Cryptosporidiidae</taxon>
        <taxon>Cryptosporidium</taxon>
    </lineage>
</organism>
<evidence type="ECO:0000313" key="2">
    <source>
        <dbReference type="Proteomes" id="UP001311799"/>
    </source>
</evidence>
<name>A0AAV9XWJ5_9CRYT</name>
<reference evidence="1 2" key="1">
    <citation type="submission" date="2023-10" db="EMBL/GenBank/DDBJ databases">
        <title>Comparative genomics analysis reveals potential genetic determinants of host preference in Cryptosporidium xiaoi.</title>
        <authorList>
            <person name="Xiao L."/>
            <person name="Li J."/>
        </authorList>
    </citation>
    <scope>NUCLEOTIDE SEQUENCE [LARGE SCALE GENOMIC DNA]</scope>
    <source>
        <strain evidence="1 2">52996</strain>
    </source>
</reference>
<protein>
    <submittedName>
        <fullName evidence="1">Uncharacterized protein</fullName>
    </submittedName>
</protein>